<keyword evidence="3" id="KW-1185">Reference proteome</keyword>
<dbReference type="InterPro" id="IPR006837">
    <property type="entry name" value="Divergent_DAC"/>
</dbReference>
<comment type="caution">
    <text evidence="2">The sequence shown here is derived from an EMBL/GenBank/DDBJ whole genome shotgun (WGS) entry which is preliminary data.</text>
</comment>
<evidence type="ECO:0000256" key="1">
    <source>
        <dbReference type="SAM" id="MobiDB-lite"/>
    </source>
</evidence>
<dbReference type="RefSeq" id="WP_158537180.1">
    <property type="nucleotide sequence ID" value="NZ_QKYU01000009.1"/>
</dbReference>
<dbReference type="PANTHER" id="PTHR30105:SF2">
    <property type="entry name" value="DIVERGENT POLYSACCHARIDE DEACETYLASE SUPERFAMILY"/>
    <property type="match status" value="1"/>
</dbReference>
<gene>
    <name evidence="2" type="ORF">C8P66_10948</name>
</gene>
<organism evidence="2 3">
    <name type="scientific">Humitalea rosea</name>
    <dbReference type="NCBI Taxonomy" id="990373"/>
    <lineage>
        <taxon>Bacteria</taxon>
        <taxon>Pseudomonadati</taxon>
        <taxon>Pseudomonadota</taxon>
        <taxon>Alphaproteobacteria</taxon>
        <taxon>Acetobacterales</taxon>
        <taxon>Roseomonadaceae</taxon>
        <taxon>Humitalea</taxon>
    </lineage>
</organism>
<dbReference type="SUPFAM" id="SSF88713">
    <property type="entry name" value="Glycoside hydrolase/deacetylase"/>
    <property type="match status" value="1"/>
</dbReference>
<dbReference type="CDD" id="cd10936">
    <property type="entry name" value="CE4_DAC2"/>
    <property type="match status" value="1"/>
</dbReference>
<evidence type="ECO:0000313" key="2">
    <source>
        <dbReference type="EMBL" id="PZW46551.1"/>
    </source>
</evidence>
<feature type="region of interest" description="Disordered" evidence="1">
    <location>
        <begin position="34"/>
        <end position="135"/>
    </location>
</feature>
<dbReference type="InterPro" id="IPR011330">
    <property type="entry name" value="Glyco_hydro/deAcase_b/a-brl"/>
</dbReference>
<feature type="compositionally biased region" description="Low complexity" evidence="1">
    <location>
        <begin position="44"/>
        <end position="54"/>
    </location>
</feature>
<feature type="compositionally biased region" description="Pro residues" evidence="1">
    <location>
        <begin position="71"/>
        <end position="105"/>
    </location>
</feature>
<dbReference type="EMBL" id="QKYU01000009">
    <property type="protein sequence ID" value="PZW46551.1"/>
    <property type="molecule type" value="Genomic_DNA"/>
</dbReference>
<sequence>MRGWRGLGTFWVVVLAGLVAGGVGLHRQGPLPTAAVAPAPPEPDAAAPRPAEPTAAPPPEAPAATLEPAAEPTPLPASAPVIVPPAEPALPVPQAPAPPPLPVPATPAASPERPIPPPEPALLESTRHGQLPKVGEDGRTSIRAYARAFDRADQRPRIGLVIGNIGLNAGLSADAIRRLPGAAALAFSPYAPRPAPLLERARARGMETLTALPLEPTGWPLNDPGDRALLTGNAPAENTDRLEWALSRIQGQVGAIGALGPMRGERFAAIPELIGGLQASLQARGLLYIDPRPGAGTPSRAFGRGIDIVVDDLATGGEIERRLGELERIARERGSALGLASDPAPVLVERVASWAAGLEQRGIVLAPVSALIRRGDAVPRQ</sequence>
<dbReference type="OrthoDB" id="9784811at2"/>
<dbReference type="Proteomes" id="UP000249688">
    <property type="component" value="Unassembled WGS sequence"/>
</dbReference>
<protein>
    <recommendedName>
        <fullName evidence="4">Divergent polysaccharide deacetylase</fullName>
    </recommendedName>
</protein>
<accession>A0A2W7ILG9</accession>
<name>A0A2W7ILG9_9PROT</name>
<reference evidence="2 3" key="1">
    <citation type="submission" date="2018-06" db="EMBL/GenBank/DDBJ databases">
        <title>Genomic Encyclopedia of Archaeal and Bacterial Type Strains, Phase II (KMG-II): from individual species to whole genera.</title>
        <authorList>
            <person name="Goeker M."/>
        </authorList>
    </citation>
    <scope>NUCLEOTIDE SEQUENCE [LARGE SCALE GENOMIC DNA]</scope>
    <source>
        <strain evidence="2 3">DSM 24525</strain>
    </source>
</reference>
<proteinExistence type="predicted"/>
<evidence type="ECO:0008006" key="4">
    <source>
        <dbReference type="Google" id="ProtNLM"/>
    </source>
</evidence>
<dbReference type="PANTHER" id="PTHR30105">
    <property type="entry name" value="UNCHARACTERIZED YIBQ-RELATED"/>
    <property type="match status" value="1"/>
</dbReference>
<dbReference type="Pfam" id="PF04748">
    <property type="entry name" value="Polysacc_deac_2"/>
    <property type="match status" value="1"/>
</dbReference>
<dbReference type="GO" id="GO:0005975">
    <property type="term" value="P:carbohydrate metabolic process"/>
    <property type="evidence" value="ECO:0007669"/>
    <property type="project" value="InterPro"/>
</dbReference>
<dbReference type="AlphaFoldDB" id="A0A2W7ILG9"/>
<evidence type="ECO:0000313" key="3">
    <source>
        <dbReference type="Proteomes" id="UP000249688"/>
    </source>
</evidence>
<dbReference type="Gene3D" id="3.20.20.370">
    <property type="entry name" value="Glycoside hydrolase/deacetylase"/>
    <property type="match status" value="1"/>
</dbReference>